<gene>
    <name evidence="3" type="ORF">J3U88_28070</name>
</gene>
<feature type="domain" description="AMP-dependent synthetase/ligase" evidence="2">
    <location>
        <begin position="23"/>
        <end position="381"/>
    </location>
</feature>
<name>A0A8J7QD64_9BACT</name>
<evidence type="ECO:0000313" key="4">
    <source>
        <dbReference type="Proteomes" id="UP000664417"/>
    </source>
</evidence>
<comment type="similarity">
    <text evidence="1">Belongs to the ATP-dependent AMP-binding enzyme family.</text>
</comment>
<dbReference type="PANTHER" id="PTHR22754">
    <property type="entry name" value="DISCO-INTERACTING PROTEIN 2 DIP2 -RELATED"/>
    <property type="match status" value="1"/>
</dbReference>
<dbReference type="GO" id="GO:0005886">
    <property type="term" value="C:plasma membrane"/>
    <property type="evidence" value="ECO:0007669"/>
    <property type="project" value="TreeGrafter"/>
</dbReference>
<dbReference type="InterPro" id="IPR042099">
    <property type="entry name" value="ANL_N_sf"/>
</dbReference>
<dbReference type="InterPro" id="IPR020845">
    <property type="entry name" value="AMP-binding_CS"/>
</dbReference>
<evidence type="ECO:0000313" key="3">
    <source>
        <dbReference type="EMBL" id="MBO1322362.1"/>
    </source>
</evidence>
<evidence type="ECO:0000256" key="1">
    <source>
        <dbReference type="ARBA" id="ARBA00006432"/>
    </source>
</evidence>
<reference evidence="3" key="1">
    <citation type="submission" date="2021-03" db="EMBL/GenBank/DDBJ databases">
        <authorList>
            <person name="Wang G."/>
        </authorList>
    </citation>
    <scope>NUCLEOTIDE SEQUENCE</scope>
    <source>
        <strain evidence="3">KCTC 12899</strain>
    </source>
</reference>
<dbReference type="GO" id="GO:0070566">
    <property type="term" value="F:adenylyltransferase activity"/>
    <property type="evidence" value="ECO:0007669"/>
    <property type="project" value="TreeGrafter"/>
</dbReference>
<proteinExistence type="inferred from homology"/>
<dbReference type="SUPFAM" id="SSF56801">
    <property type="entry name" value="Acetyl-CoA synthetase-like"/>
    <property type="match status" value="1"/>
</dbReference>
<dbReference type="Proteomes" id="UP000664417">
    <property type="component" value="Unassembled WGS sequence"/>
</dbReference>
<comment type="caution">
    <text evidence="3">The sequence shown here is derived from an EMBL/GenBank/DDBJ whole genome shotgun (WGS) entry which is preliminary data.</text>
</comment>
<organism evidence="3 4">
    <name type="scientific">Acanthopleuribacter pedis</name>
    <dbReference type="NCBI Taxonomy" id="442870"/>
    <lineage>
        <taxon>Bacteria</taxon>
        <taxon>Pseudomonadati</taxon>
        <taxon>Acidobacteriota</taxon>
        <taxon>Holophagae</taxon>
        <taxon>Acanthopleuribacterales</taxon>
        <taxon>Acanthopleuribacteraceae</taxon>
        <taxon>Acanthopleuribacter</taxon>
    </lineage>
</organism>
<dbReference type="InterPro" id="IPR000873">
    <property type="entry name" value="AMP-dep_synth/lig_dom"/>
</dbReference>
<dbReference type="Gene3D" id="3.30.300.30">
    <property type="match status" value="1"/>
</dbReference>
<dbReference type="Pfam" id="PF00501">
    <property type="entry name" value="AMP-binding"/>
    <property type="match status" value="1"/>
</dbReference>
<dbReference type="PANTHER" id="PTHR22754:SF32">
    <property type="entry name" value="DISCO-INTERACTING PROTEIN 2"/>
    <property type="match status" value="1"/>
</dbReference>
<keyword evidence="4" id="KW-1185">Reference proteome</keyword>
<dbReference type="InterPro" id="IPR045851">
    <property type="entry name" value="AMP-bd_C_sf"/>
</dbReference>
<evidence type="ECO:0000259" key="2">
    <source>
        <dbReference type="Pfam" id="PF00501"/>
    </source>
</evidence>
<dbReference type="EMBL" id="JAFREP010000034">
    <property type="protein sequence ID" value="MBO1322362.1"/>
    <property type="molecule type" value="Genomic_DNA"/>
</dbReference>
<dbReference type="RefSeq" id="WP_207862335.1">
    <property type="nucleotide sequence ID" value="NZ_JAFREP010000034.1"/>
</dbReference>
<dbReference type="Gene3D" id="3.40.50.12780">
    <property type="entry name" value="N-terminal domain of ligase-like"/>
    <property type="match status" value="1"/>
</dbReference>
<accession>A0A8J7QD64</accession>
<protein>
    <submittedName>
        <fullName evidence="3">AMP-binding protein</fullName>
    </submittedName>
</protein>
<sequence>MLPQPILPKDPMVDIPSLTAMLARRAELTPDRTAVVFGDAAHTYASLWEAVRHFAGYLQDRGVMAGDRVLLRLPNSADFFAAYYGVQYLGAVAVPVFHGSSAARVALLAKLCGARMVVTAKNIAGPERDAVLSDSGLPDLVFGDCEQGRAFEGAAEPAAVTSEDLAMLQYTSGTTGDSKGVMLTHGNLIANVRQMIPAAEFVAEDVFVSWLPVYHDMGLITMTMCPFYLGAKLVLLPVSPKPFPWFKAIKEHGGTMTAAPDFGYRFATKFSKGGGAYDLSSLKRALIAAEPVRPKTIERFESKFDLPGVLKPGYGLAEASVAVTFWDMQRGDRVVDGEGHVSAGKAIPGMEAAVVVDERFAATGEHGEIVMRSPSCTQGYYRNPTATEALHWRDGWIRTGDIGYLDENGLLFIVGRSKHIIIKAGRNLAPREIEEIAEDVPGIRLSAALGISGEDIQGEQIHLFIEIEKRSPDAALLTALSQRVTQAVFDVLGYRPDKVHLGKNKLIPRTHNGKIQYGKLKQAWLDGSLHRDGLLHVVE</sequence>
<dbReference type="AlphaFoldDB" id="A0A8J7QD64"/>
<dbReference type="GO" id="GO:0006633">
    <property type="term" value="P:fatty acid biosynthetic process"/>
    <property type="evidence" value="ECO:0007669"/>
    <property type="project" value="TreeGrafter"/>
</dbReference>
<dbReference type="PROSITE" id="PS00455">
    <property type="entry name" value="AMP_BINDING"/>
    <property type="match status" value="1"/>
</dbReference>